<keyword evidence="1" id="KW-1133">Transmembrane helix</keyword>
<dbReference type="AlphaFoldDB" id="A0A7K1FUV3"/>
<comment type="caution">
    <text evidence="2">The sequence shown here is derived from an EMBL/GenBank/DDBJ whole genome shotgun (WGS) entry which is preliminary data.</text>
</comment>
<dbReference type="EMBL" id="WLYK01000012">
    <property type="protein sequence ID" value="MTD16983.1"/>
    <property type="molecule type" value="Genomic_DNA"/>
</dbReference>
<gene>
    <name evidence="2" type="ORF">GIS00_23895</name>
</gene>
<proteinExistence type="predicted"/>
<keyword evidence="3" id="KW-1185">Reference proteome</keyword>
<protein>
    <submittedName>
        <fullName evidence="2">DUF2530 domain-containing protein</fullName>
    </submittedName>
</protein>
<evidence type="ECO:0000256" key="1">
    <source>
        <dbReference type="SAM" id="Phobius"/>
    </source>
</evidence>
<dbReference type="InterPro" id="IPR019681">
    <property type="entry name" value="DUF2530"/>
</dbReference>
<keyword evidence="1" id="KW-0472">Membrane</keyword>
<name>A0A7K1FUV3_9ACTN</name>
<feature type="transmembrane region" description="Helical" evidence="1">
    <location>
        <begin position="7"/>
        <end position="28"/>
    </location>
</feature>
<dbReference type="Proteomes" id="UP000460221">
    <property type="component" value="Unassembled WGS sequence"/>
</dbReference>
<dbReference type="Pfam" id="PF10745">
    <property type="entry name" value="DUF2530"/>
    <property type="match status" value="1"/>
</dbReference>
<keyword evidence="1" id="KW-0812">Transmembrane</keyword>
<evidence type="ECO:0000313" key="3">
    <source>
        <dbReference type="Proteomes" id="UP000460221"/>
    </source>
</evidence>
<evidence type="ECO:0000313" key="2">
    <source>
        <dbReference type="EMBL" id="MTD16983.1"/>
    </source>
</evidence>
<feature type="transmembrane region" description="Helical" evidence="1">
    <location>
        <begin position="40"/>
        <end position="61"/>
    </location>
</feature>
<accession>A0A7K1FUV3</accession>
<reference evidence="2 3" key="1">
    <citation type="submission" date="2019-11" db="EMBL/GenBank/DDBJ databases">
        <authorList>
            <person name="Jiang L.-Q."/>
        </authorList>
    </citation>
    <scope>NUCLEOTIDE SEQUENCE [LARGE SCALE GENOMIC DNA]</scope>
    <source>
        <strain evidence="2 3">YIM 132087</strain>
    </source>
</reference>
<organism evidence="2 3">
    <name type="scientific">Nakamurella alba</name>
    <dbReference type="NCBI Taxonomy" id="2665158"/>
    <lineage>
        <taxon>Bacteria</taxon>
        <taxon>Bacillati</taxon>
        <taxon>Actinomycetota</taxon>
        <taxon>Actinomycetes</taxon>
        <taxon>Nakamurellales</taxon>
        <taxon>Nakamurellaceae</taxon>
        <taxon>Nakamurella</taxon>
    </lineage>
</organism>
<sequence length="83" mass="9436">MPPVKANLAHIVVPLTGLWFVLSVVLFFVRDELRAHDAMIWFWTCLAGWVLGVIGLSIYAWQRQAARRGTRSANAMALEEKIR</sequence>